<sequence>MNGTSCVCNPDYNGNFCLNRKCRNFGMDLNSGMDGMKGKGVQDRCICPPGFLGRNCEPVKCVNGANQIYSSLPNEKKISIFASYNEHLVNAWKFGDIGELVCNYTGYWRTFNYNTGSKLLFNATDSYETCKTEVEKWRVPDTCSDDNVNSESGKPFSCQELDMDSLKEIILDSPPNSIESSDYGVFLTKVMNATSNAINSDTSESIPITELLVETIDSSDPYSDILFVINYPVLVGGDDDVTQIKRELSNKRIKLYALFIQTDDSPKDDAYRYLNNLAVASGGVAIRLRNYTELHQFFKLYYSTLVDNDIVAKAFSENQIPGIALNEVYLPSEDHYLLVTNEDISDSGPVNVILLSGSTSEDFISLSFLDKEDQNRNDVDYKQGKFTPFLYSSSNFSVESQIFITFSDLANPAKPIYNGSVIPVPGDCQFQNYKYYVNFPWTCSVSGGLYHVKVHQINEGKNLTRTFPITCLGPSSGDCLNNGRKQDEVCVCPLQWTGAHCELPVCLNEDGDGNAPRIVQSTTNGQHLSKVLGKPANISTPESNAPNDLYKAINFALDTQLTSRSFIIVYTSNPDADLDYDFLIRLAAKRAEIRVITTQSGSFSHTYQTLALIGNGIPVLISEVDDFENVSKSAFLVGYQNRNGNTNCGGKGSPDPYTFCKCDPGFQGIDCSEPICLNGGILDVSFCRCPPLFYGRRCENSFVQLPTTTVTTATTSTAVPSTSVTKLESTSQSTLYTTTQTEGPSTLSTEAPQTVRGVAFVIDVIGSDDYAFNQTTKSIVEYAKAFNNVHWIMLLGNWNVTVRFGFQKYPSSDALATKLSNFWILRKTAQDTKVASLSKTLPFILDSYNQNGDLLQNPRSLNIFYTTQIGLTDDDHPENSLNGLENFTKSSLVFSTFSKNASQTVLDSLNNFSNNVTNVREYYNGLQTMVKETNNNEDAKINNTKPNFKCVYGLQSNVMVVIDRTPTSDVAYQNGYDFLRQFREGFNYIENDEDRCGLNKSDLGAFYKERTAITAFPYYNNVARATAYCPSRYSIFQDYIINGTSNPDFSDKQVKTMGNIINANDCVCNRFDDESTVKYIIWMPRVPGPVNDTFIKYLRINTTNAYHFVVPFYDVVKTTDLFYKILEDQDPPNADHYLLPNAATHDVTSIVSELYNRLCQSAKVDPTAIPPELDEMRFESRQNYFYN</sequence>
<name>A0A8R1I0G0_CAEJA</name>
<dbReference type="AlphaFoldDB" id="A0A8R1I0G0"/>
<dbReference type="EnsemblMetazoa" id="CJA14839a.1">
    <property type="protein sequence ID" value="CJA14839a.1"/>
    <property type="gene ID" value="WBGene00134043"/>
</dbReference>
<feature type="domain" description="EGF-like" evidence="2">
    <location>
        <begin position="13"/>
        <end position="57"/>
    </location>
</feature>
<evidence type="ECO:0000313" key="4">
    <source>
        <dbReference type="Proteomes" id="UP000005237"/>
    </source>
</evidence>
<keyword evidence="1" id="KW-0245">EGF-like domain</keyword>
<keyword evidence="1" id="KW-1015">Disulfide bond</keyword>
<evidence type="ECO:0000259" key="2">
    <source>
        <dbReference type="PROSITE" id="PS50026"/>
    </source>
</evidence>
<dbReference type="PANTHER" id="PTHR34311:SF10">
    <property type="entry name" value="NEMATODE SPECIFIC PEPTIDE FAMILY-RELATED"/>
    <property type="match status" value="1"/>
</dbReference>
<reference evidence="3" key="2">
    <citation type="submission" date="2022-06" db="UniProtKB">
        <authorList>
            <consortium name="EnsemblMetazoa"/>
        </authorList>
    </citation>
    <scope>IDENTIFICATION</scope>
    <source>
        <strain evidence="3">DF5081</strain>
    </source>
</reference>
<dbReference type="PROSITE" id="PS50026">
    <property type="entry name" value="EGF_3"/>
    <property type="match status" value="1"/>
</dbReference>
<dbReference type="PROSITE" id="PS01186">
    <property type="entry name" value="EGF_2"/>
    <property type="match status" value="1"/>
</dbReference>
<accession>A0A8R1I0G0</accession>
<dbReference type="Gene3D" id="2.10.25.10">
    <property type="entry name" value="Laminin"/>
    <property type="match status" value="1"/>
</dbReference>
<comment type="caution">
    <text evidence="1">Lacks conserved residue(s) required for the propagation of feature annotation.</text>
</comment>
<evidence type="ECO:0000256" key="1">
    <source>
        <dbReference type="PROSITE-ProRule" id="PRU00076"/>
    </source>
</evidence>
<reference evidence="4" key="1">
    <citation type="submission" date="2010-08" db="EMBL/GenBank/DDBJ databases">
        <authorList>
            <consortium name="Caenorhabditis japonica Sequencing Consortium"/>
            <person name="Wilson R.K."/>
        </authorList>
    </citation>
    <scope>NUCLEOTIDE SEQUENCE [LARGE SCALE GENOMIC DNA]</scope>
    <source>
        <strain evidence="4">DF5081</strain>
    </source>
</reference>
<feature type="disulfide bond" evidence="1">
    <location>
        <begin position="47"/>
        <end position="56"/>
    </location>
</feature>
<dbReference type="InterPro" id="IPR000742">
    <property type="entry name" value="EGF"/>
</dbReference>
<proteinExistence type="predicted"/>
<dbReference type="PANTHER" id="PTHR34311">
    <property type="entry name" value="PROTEIN CBG21698-RELATED"/>
    <property type="match status" value="1"/>
</dbReference>
<dbReference type="PROSITE" id="PS00022">
    <property type="entry name" value="EGF_1"/>
    <property type="match status" value="3"/>
</dbReference>
<dbReference type="Proteomes" id="UP000005237">
    <property type="component" value="Unassembled WGS sequence"/>
</dbReference>
<organism evidence="3 4">
    <name type="scientific">Caenorhabditis japonica</name>
    <dbReference type="NCBI Taxonomy" id="281687"/>
    <lineage>
        <taxon>Eukaryota</taxon>
        <taxon>Metazoa</taxon>
        <taxon>Ecdysozoa</taxon>
        <taxon>Nematoda</taxon>
        <taxon>Chromadorea</taxon>
        <taxon>Rhabditida</taxon>
        <taxon>Rhabditina</taxon>
        <taxon>Rhabditomorpha</taxon>
        <taxon>Rhabditoidea</taxon>
        <taxon>Rhabditidae</taxon>
        <taxon>Peloderinae</taxon>
        <taxon>Caenorhabditis</taxon>
    </lineage>
</organism>
<evidence type="ECO:0000313" key="3">
    <source>
        <dbReference type="EnsemblMetazoa" id="CJA14839a.1"/>
    </source>
</evidence>
<dbReference type="SMART" id="SM00181">
    <property type="entry name" value="EGF"/>
    <property type="match status" value="3"/>
</dbReference>
<keyword evidence="4" id="KW-1185">Reference proteome</keyword>
<protein>
    <recommendedName>
        <fullName evidence="2">EGF-like domain-containing protein</fullName>
    </recommendedName>
</protein>